<evidence type="ECO:0000256" key="1">
    <source>
        <dbReference type="SAM" id="MobiDB-lite"/>
    </source>
</evidence>
<evidence type="ECO:0000313" key="3">
    <source>
        <dbReference type="EMBL" id="ONH73675.1"/>
    </source>
</evidence>
<sequence>MRRFCTSVLLYQEGHSAIKQRLQQLAEEAAPSAADPRAGQPEDALPYDKVVLHSKLDKIAHDPSNYEYVHQQAIGISTLPASAPKHSRDLAMSKPWSGTESHIDSSNRMLQDSIKPLNVPATRRTRSVYERLGDARESVLDYQLEKVSERKQKTEEEEWREMYKERLVGPSMFLNDSFASVDNSIKSLADQRIMEAQRRGEFKNIKRGEPLKGGYGSTENMFIDRTEYHLNEILKKQDALPPWIEKQGGCDMKIAQFRDELDKDWLEWAINHISVKYPGKSPENIAKELNKLAANEAKGTGDRLRSEQWLYTRGAYFKARLRDLNDTIRGYNLQAPLASQKLYLLMDKEYNGCYKRVAPLLSVAYKRHVINSDSTSPRFPSINSIPQQGNVYQQPTESLFEMFKKLGKNVTDKIREGLVDIPDQINYCEEYRRVAQDCEYPFEFLWLKKMASYGYNDTWWISKSQEDEKMYIDPQRLCCGTGAISQDDSVDYFTYVSAWNSTVRQMMAENFKRDVDAGFYQPVEITAGIYDGEDDSGDESDCEFDLDATGSETEVAGEDSRQELITPNYMVKMVNATLLANLLNVENVIRGDVYYETGHGSRRCRCRGGGI</sequence>
<reference evidence="4" key="1">
    <citation type="journal article" date="2017" name="Genome Announc.">
        <title>Genome sequences of Cyberlindnera fabianii 65, Pichia kudriavzevii 129, and Saccharomyces cerevisiae 131 isolated from fermented masau fruits in Zimbabwe.</title>
        <authorList>
            <person name="van Rijswijck I.M.H."/>
            <person name="Derks M.F.L."/>
            <person name="Abee T."/>
            <person name="de Ridder D."/>
            <person name="Smid E.J."/>
        </authorList>
    </citation>
    <scope>NUCLEOTIDE SEQUENCE [LARGE SCALE GENOMIC DNA]</scope>
    <source>
        <strain evidence="4">129</strain>
    </source>
</reference>
<feature type="domain" description="DnaJ homologue subfamily C member 28 conserved" evidence="2">
    <location>
        <begin position="188"/>
        <end position="257"/>
    </location>
</feature>
<accession>A0A1V2LL91</accession>
<evidence type="ECO:0000313" key="4">
    <source>
        <dbReference type="Proteomes" id="UP000189274"/>
    </source>
</evidence>
<evidence type="ECO:0000259" key="2">
    <source>
        <dbReference type="Pfam" id="PF09350"/>
    </source>
</evidence>
<gene>
    <name evidence="3" type="ORF">BOH78_2984</name>
</gene>
<dbReference type="VEuPathDB" id="FungiDB:C5L36_0A07230"/>
<name>A0A1V2LL91_PICKU</name>
<dbReference type="EMBL" id="MQVM01000013">
    <property type="protein sequence ID" value="ONH73675.1"/>
    <property type="molecule type" value="Genomic_DNA"/>
</dbReference>
<organism evidence="3 4">
    <name type="scientific">Pichia kudriavzevii</name>
    <name type="common">Yeast</name>
    <name type="synonym">Issatchenkia orientalis</name>
    <dbReference type="NCBI Taxonomy" id="4909"/>
    <lineage>
        <taxon>Eukaryota</taxon>
        <taxon>Fungi</taxon>
        <taxon>Dikarya</taxon>
        <taxon>Ascomycota</taxon>
        <taxon>Saccharomycotina</taxon>
        <taxon>Pichiomycetes</taxon>
        <taxon>Pichiales</taxon>
        <taxon>Pichiaceae</taxon>
        <taxon>Pichia</taxon>
    </lineage>
</organism>
<dbReference type="InterPro" id="IPR018961">
    <property type="entry name" value="DnaJ_homolog_subfam-C_membr-28"/>
</dbReference>
<dbReference type="PANTHER" id="PTHR39394">
    <property type="entry name" value="YALI0E31793P"/>
    <property type="match status" value="1"/>
</dbReference>
<comment type="caution">
    <text evidence="3">The sequence shown here is derived from an EMBL/GenBank/DDBJ whole genome shotgun (WGS) entry which is preliminary data.</text>
</comment>
<protein>
    <submittedName>
        <fullName evidence="3">DnaJ subfamily C member 28</fullName>
    </submittedName>
</protein>
<dbReference type="Proteomes" id="UP000189274">
    <property type="component" value="Unassembled WGS sequence"/>
</dbReference>
<proteinExistence type="predicted"/>
<dbReference type="Pfam" id="PF09350">
    <property type="entry name" value="DJC28_CD"/>
    <property type="match status" value="1"/>
</dbReference>
<dbReference type="VEuPathDB" id="FungiDB:C5L36_0A07220"/>
<feature type="region of interest" description="Disordered" evidence="1">
    <location>
        <begin position="83"/>
        <end position="104"/>
    </location>
</feature>
<dbReference type="AlphaFoldDB" id="A0A1V2LL91"/>
<dbReference type="PANTHER" id="PTHR39394:SF1">
    <property type="entry name" value="DNAJ HOMOLOGUE SUBFAMILY C MEMBER 28 CONSERVED DOMAIN-CONTAINING PROTEIN"/>
    <property type="match status" value="1"/>
</dbReference>